<reference evidence="4" key="1">
    <citation type="journal article" date="2021" name="Nat. Commun.">
        <title>Genetic determinants of endophytism in the Arabidopsis root mycobiome.</title>
        <authorList>
            <person name="Mesny F."/>
            <person name="Miyauchi S."/>
            <person name="Thiergart T."/>
            <person name="Pickel B."/>
            <person name="Atanasova L."/>
            <person name="Karlsson M."/>
            <person name="Huettel B."/>
            <person name="Barry K.W."/>
            <person name="Haridas S."/>
            <person name="Chen C."/>
            <person name="Bauer D."/>
            <person name="Andreopoulos W."/>
            <person name="Pangilinan J."/>
            <person name="LaButti K."/>
            <person name="Riley R."/>
            <person name="Lipzen A."/>
            <person name="Clum A."/>
            <person name="Drula E."/>
            <person name="Henrissat B."/>
            <person name="Kohler A."/>
            <person name="Grigoriev I.V."/>
            <person name="Martin F.M."/>
            <person name="Hacquard S."/>
        </authorList>
    </citation>
    <scope>NUCLEOTIDE SEQUENCE</scope>
    <source>
        <strain evidence="4">FSSC 5 MPI-SDFR-AT-0091</strain>
    </source>
</reference>
<dbReference type="InterPro" id="IPR021765">
    <property type="entry name" value="UstYa-like"/>
</dbReference>
<dbReference type="Pfam" id="PF11807">
    <property type="entry name" value="UstYa"/>
    <property type="match status" value="1"/>
</dbReference>
<organism evidence="4 5">
    <name type="scientific">Fusarium solani</name>
    <name type="common">Filamentous fungus</name>
    <dbReference type="NCBI Taxonomy" id="169388"/>
    <lineage>
        <taxon>Eukaryota</taxon>
        <taxon>Fungi</taxon>
        <taxon>Dikarya</taxon>
        <taxon>Ascomycota</taxon>
        <taxon>Pezizomycotina</taxon>
        <taxon>Sordariomycetes</taxon>
        <taxon>Hypocreomycetidae</taxon>
        <taxon>Hypocreales</taxon>
        <taxon>Nectriaceae</taxon>
        <taxon>Fusarium</taxon>
        <taxon>Fusarium solani species complex</taxon>
    </lineage>
</organism>
<comment type="pathway">
    <text evidence="1">Mycotoxin biosynthesis.</text>
</comment>
<feature type="transmembrane region" description="Helical" evidence="3">
    <location>
        <begin position="43"/>
        <end position="66"/>
    </location>
</feature>
<keyword evidence="3" id="KW-1133">Transmembrane helix</keyword>
<protein>
    <recommendedName>
        <fullName evidence="6">Cyclochlorotine biosynthesis protein O</fullName>
    </recommendedName>
</protein>
<comment type="similarity">
    <text evidence="2">Belongs to the ustYa family.</text>
</comment>
<dbReference type="OrthoDB" id="3687641at2759"/>
<keyword evidence="3" id="KW-0472">Membrane</keyword>
<dbReference type="AlphaFoldDB" id="A0A9P9RC60"/>
<proteinExistence type="inferred from homology"/>
<evidence type="ECO:0008006" key="6">
    <source>
        <dbReference type="Google" id="ProtNLM"/>
    </source>
</evidence>
<evidence type="ECO:0000313" key="4">
    <source>
        <dbReference type="EMBL" id="KAH7273128.1"/>
    </source>
</evidence>
<dbReference type="PANTHER" id="PTHR33365:SF4">
    <property type="entry name" value="CYCLOCHLOROTINE BIOSYNTHESIS PROTEIN O"/>
    <property type="match status" value="1"/>
</dbReference>
<accession>A0A9P9RC60</accession>
<evidence type="ECO:0000256" key="1">
    <source>
        <dbReference type="ARBA" id="ARBA00004685"/>
    </source>
</evidence>
<comment type="caution">
    <text evidence="4">The sequence shown here is derived from an EMBL/GenBank/DDBJ whole genome shotgun (WGS) entry which is preliminary data.</text>
</comment>
<gene>
    <name evidence="4" type="ORF">B0J15DRAFT_521922</name>
</gene>
<name>A0A9P9RC60_FUSSL</name>
<evidence type="ECO:0000256" key="3">
    <source>
        <dbReference type="SAM" id="Phobius"/>
    </source>
</evidence>
<dbReference type="Proteomes" id="UP000736672">
    <property type="component" value="Unassembled WGS sequence"/>
</dbReference>
<dbReference type="GO" id="GO:0043386">
    <property type="term" value="P:mycotoxin biosynthetic process"/>
    <property type="evidence" value="ECO:0007669"/>
    <property type="project" value="InterPro"/>
</dbReference>
<keyword evidence="5" id="KW-1185">Reference proteome</keyword>
<sequence length="270" mass="30839">MDSKYGPVPSDEEQQFEEKSLLSPLPKYAQVVPPLKRYSTHPYIVWVCHGLLLSFSLAFFVLSLILHIRQPLSVGCSQAASPYSPADVVANYRTVRYNITPTLERTEFVGYGPEVDKAWNHVTYDVGDQMITREELDRLGLDPASLTIKSPKTGQVGYRVGVQVFHQLHCLNLLRQHSFKEYYSDKGGDIDVEPKDLRGHLDHCIEVLRTNLMCQSDTGVFTFKHYKGFESHWPDFSTLHTCRNFDAIRDWAFENAVAFGNEDDDITMVM</sequence>
<evidence type="ECO:0000256" key="2">
    <source>
        <dbReference type="ARBA" id="ARBA00035112"/>
    </source>
</evidence>
<evidence type="ECO:0000313" key="5">
    <source>
        <dbReference type="Proteomes" id="UP000736672"/>
    </source>
</evidence>
<dbReference type="PANTHER" id="PTHR33365">
    <property type="entry name" value="YALI0B05434P"/>
    <property type="match status" value="1"/>
</dbReference>
<keyword evidence="3" id="KW-0812">Transmembrane</keyword>
<dbReference type="EMBL" id="JAGTJS010000003">
    <property type="protein sequence ID" value="KAH7273128.1"/>
    <property type="molecule type" value="Genomic_DNA"/>
</dbReference>